<dbReference type="HOGENOM" id="CLU_027402_33_6_5"/>
<dbReference type="Pfam" id="PF01527">
    <property type="entry name" value="HTH_Tnp_1"/>
    <property type="match status" value="1"/>
</dbReference>
<dbReference type="STRING" id="314265.R2601_11739"/>
<dbReference type="InterPro" id="IPR009057">
    <property type="entry name" value="Homeodomain-like_sf"/>
</dbReference>
<feature type="coiled-coil region" evidence="1">
    <location>
        <begin position="72"/>
        <end position="99"/>
    </location>
</feature>
<dbReference type="InterPro" id="IPR002514">
    <property type="entry name" value="Transposase_8"/>
</dbReference>
<evidence type="ECO:0000256" key="1">
    <source>
        <dbReference type="SAM" id="Coils"/>
    </source>
</evidence>
<dbReference type="eggNOG" id="COG2963">
    <property type="taxonomic scope" value="Bacteria"/>
</dbReference>
<evidence type="ECO:0000313" key="3">
    <source>
        <dbReference type="Proteomes" id="UP000006230"/>
    </source>
</evidence>
<evidence type="ECO:0000313" key="2">
    <source>
        <dbReference type="EMBL" id="EAU44150.1"/>
    </source>
</evidence>
<dbReference type="GO" id="GO:0004803">
    <property type="term" value="F:transposase activity"/>
    <property type="evidence" value="ECO:0007669"/>
    <property type="project" value="InterPro"/>
</dbReference>
<evidence type="ECO:0008006" key="4">
    <source>
        <dbReference type="Google" id="ProtNLM"/>
    </source>
</evidence>
<accession>Q0FIX3</accession>
<dbReference type="GO" id="GO:0003677">
    <property type="term" value="F:DNA binding"/>
    <property type="evidence" value="ECO:0007669"/>
    <property type="project" value="InterPro"/>
</dbReference>
<keyword evidence="3" id="KW-1185">Reference proteome</keyword>
<name>Q0FIX3_SALBH</name>
<organism evidence="2 3">
    <name type="scientific">Salipiger bermudensis (strain DSM 26914 / JCM 13377 / KCTC 12554 / HTCC2601)</name>
    <name type="common">Pelagibaca bermudensis</name>
    <dbReference type="NCBI Taxonomy" id="314265"/>
    <lineage>
        <taxon>Bacteria</taxon>
        <taxon>Pseudomonadati</taxon>
        <taxon>Pseudomonadota</taxon>
        <taxon>Alphaproteobacteria</taxon>
        <taxon>Rhodobacterales</taxon>
        <taxon>Roseobacteraceae</taxon>
        <taxon>Salipiger</taxon>
    </lineage>
</organism>
<sequence>MRGRAARPSYPAETRASAVQEVLDIQDDHPSLWAAVSEVAPRIGCAPKTLLEWVQDSGLLETVDPVLLSNRKRLAAISKAELELENQRLRAENDVLRQACLIFARGPAGGGF</sequence>
<gene>
    <name evidence="2" type="ORF">R2601_11739</name>
</gene>
<protein>
    <recommendedName>
        <fullName evidence="4">Transposase</fullName>
    </recommendedName>
</protein>
<dbReference type="SUPFAM" id="SSF46689">
    <property type="entry name" value="Homeodomain-like"/>
    <property type="match status" value="1"/>
</dbReference>
<dbReference type="InterPro" id="IPR036388">
    <property type="entry name" value="WH-like_DNA-bd_sf"/>
</dbReference>
<keyword evidence="1" id="KW-0175">Coiled coil</keyword>
<dbReference type="Proteomes" id="UP000006230">
    <property type="component" value="Unassembled WGS sequence"/>
</dbReference>
<dbReference type="AlphaFoldDB" id="Q0FIX3"/>
<reference evidence="2 3" key="1">
    <citation type="journal article" date="2010" name="J. Bacteriol.">
        <title>Genome sequences of Pelagibaca bermudensis HTCC2601T and Maritimibacter alkaliphilus HTCC2654T, the type strains of two marine Roseobacter genera.</title>
        <authorList>
            <person name="Thrash J.C."/>
            <person name="Cho J.C."/>
            <person name="Ferriera S."/>
            <person name="Johnson J."/>
            <person name="Vergin K.L."/>
            <person name="Giovannoni S.J."/>
        </authorList>
    </citation>
    <scope>NUCLEOTIDE SEQUENCE [LARGE SCALE GENOMIC DNA]</scope>
    <source>
        <strain evidence="3">DSM 26914 / JCM 13377 / KCTC 12554 / HTCC2601</strain>
    </source>
</reference>
<proteinExistence type="predicted"/>
<dbReference type="GO" id="GO:0006313">
    <property type="term" value="P:DNA transposition"/>
    <property type="evidence" value="ECO:0007669"/>
    <property type="project" value="InterPro"/>
</dbReference>
<dbReference type="Gene3D" id="1.10.10.10">
    <property type="entry name" value="Winged helix-like DNA-binding domain superfamily/Winged helix DNA-binding domain"/>
    <property type="match status" value="1"/>
</dbReference>
<dbReference type="EMBL" id="AATQ01000054">
    <property type="protein sequence ID" value="EAU44150.1"/>
    <property type="molecule type" value="Genomic_DNA"/>
</dbReference>
<comment type="caution">
    <text evidence="2">The sequence shown here is derived from an EMBL/GenBank/DDBJ whole genome shotgun (WGS) entry which is preliminary data.</text>
</comment>